<accession>A0ABN2GTN2</accession>
<sequence length="331" mass="35584">MATDRAAVLLQQRPVIGLSRWINDVVHVCVRDSKLVQIVTPETSRLTTPLETVMLAVGGRWVVRTPDNRYYDGLRGDALRWDGQCFRGTDDPIPAEFVDTSTKAGGLLRVDVSVLHRASETTEVGGLAEDCFVGLTGKAPAGWGVGEPASQRWDTGEFTRFCRERAPRSTTLVVVGQPESPSVALVEIGRTQAGVRERVRIAVGSTGQPDLAALDRLASHLTDLYLVRSMIAGLEPGRADCTVDPRFTGFPVPYGLLIGPEGVADVGADRAADSPAAVVQLVGPDSRQACWNRLVAAGEERDPQIVLEAVLRHFGLDGRIAGSSRITSPEQ</sequence>
<reference evidence="1 2" key="1">
    <citation type="journal article" date="2019" name="Int. J. Syst. Evol. Microbiol.">
        <title>The Global Catalogue of Microorganisms (GCM) 10K type strain sequencing project: providing services to taxonomists for standard genome sequencing and annotation.</title>
        <authorList>
            <consortium name="The Broad Institute Genomics Platform"/>
            <consortium name="The Broad Institute Genome Sequencing Center for Infectious Disease"/>
            <person name="Wu L."/>
            <person name="Ma J."/>
        </authorList>
    </citation>
    <scope>NUCLEOTIDE SEQUENCE [LARGE SCALE GENOMIC DNA]</scope>
    <source>
        <strain evidence="1 2">JCM 14718</strain>
    </source>
</reference>
<protein>
    <submittedName>
        <fullName evidence="1">Uncharacterized protein</fullName>
    </submittedName>
</protein>
<dbReference type="Proteomes" id="UP001500618">
    <property type="component" value="Unassembled WGS sequence"/>
</dbReference>
<proteinExistence type="predicted"/>
<keyword evidence="2" id="KW-1185">Reference proteome</keyword>
<dbReference type="EMBL" id="BAAANY010000009">
    <property type="protein sequence ID" value="GAA1676624.1"/>
    <property type="molecule type" value="Genomic_DNA"/>
</dbReference>
<evidence type="ECO:0000313" key="1">
    <source>
        <dbReference type="EMBL" id="GAA1676624.1"/>
    </source>
</evidence>
<dbReference type="InterPro" id="IPR046175">
    <property type="entry name" value="DUF6177"/>
</dbReference>
<organism evidence="1 2">
    <name type="scientific">Fodinicola feengrottensis</name>
    <dbReference type="NCBI Taxonomy" id="435914"/>
    <lineage>
        <taxon>Bacteria</taxon>
        <taxon>Bacillati</taxon>
        <taxon>Actinomycetota</taxon>
        <taxon>Actinomycetes</taxon>
        <taxon>Mycobacteriales</taxon>
        <taxon>Fodinicola</taxon>
    </lineage>
</organism>
<name>A0ABN2GTN2_9ACTN</name>
<dbReference type="Pfam" id="PF19674">
    <property type="entry name" value="DUF6177"/>
    <property type="match status" value="1"/>
</dbReference>
<gene>
    <name evidence="1" type="ORF">GCM10009765_27460</name>
</gene>
<evidence type="ECO:0000313" key="2">
    <source>
        <dbReference type="Proteomes" id="UP001500618"/>
    </source>
</evidence>
<comment type="caution">
    <text evidence="1">The sequence shown here is derived from an EMBL/GenBank/DDBJ whole genome shotgun (WGS) entry which is preliminary data.</text>
</comment>